<reference evidence="1 2" key="1">
    <citation type="submission" date="2024-09" db="EMBL/GenBank/DDBJ databases">
        <title>Chromosome-scale assembly of Riccia fluitans.</title>
        <authorList>
            <person name="Paukszto L."/>
            <person name="Sawicki J."/>
            <person name="Karawczyk K."/>
            <person name="Piernik-Szablinska J."/>
            <person name="Szczecinska M."/>
            <person name="Mazdziarz M."/>
        </authorList>
    </citation>
    <scope>NUCLEOTIDE SEQUENCE [LARGE SCALE GENOMIC DNA]</scope>
    <source>
        <strain evidence="1">Rf_01</strain>
        <tissue evidence="1">Aerial parts of the thallus</tissue>
    </source>
</reference>
<dbReference type="Proteomes" id="UP001605036">
    <property type="component" value="Unassembled WGS sequence"/>
</dbReference>
<dbReference type="EMBL" id="JBHFFA010000001">
    <property type="protein sequence ID" value="KAL2651316.1"/>
    <property type="molecule type" value="Genomic_DNA"/>
</dbReference>
<keyword evidence="2" id="KW-1185">Reference proteome</keyword>
<comment type="caution">
    <text evidence="1">The sequence shown here is derived from an EMBL/GenBank/DDBJ whole genome shotgun (WGS) entry which is preliminary data.</text>
</comment>
<evidence type="ECO:0000313" key="2">
    <source>
        <dbReference type="Proteomes" id="UP001605036"/>
    </source>
</evidence>
<sequence length="87" mass="10639">MLATRALHAIVEKLDQFDDRDIFKYLKKYKKKMELNRVSEREMISTFELVVVPEIKEHVKGLIEHFNNNWEVFSREMKEEYFLEDND</sequence>
<protein>
    <submittedName>
        <fullName evidence="1">Uncharacterized protein</fullName>
    </submittedName>
</protein>
<evidence type="ECO:0000313" key="1">
    <source>
        <dbReference type="EMBL" id="KAL2651316.1"/>
    </source>
</evidence>
<organism evidence="1 2">
    <name type="scientific">Riccia fluitans</name>
    <dbReference type="NCBI Taxonomy" id="41844"/>
    <lineage>
        <taxon>Eukaryota</taxon>
        <taxon>Viridiplantae</taxon>
        <taxon>Streptophyta</taxon>
        <taxon>Embryophyta</taxon>
        <taxon>Marchantiophyta</taxon>
        <taxon>Marchantiopsida</taxon>
        <taxon>Marchantiidae</taxon>
        <taxon>Marchantiales</taxon>
        <taxon>Ricciaceae</taxon>
        <taxon>Riccia</taxon>
    </lineage>
</organism>
<proteinExistence type="predicted"/>
<name>A0ABD1ZIP0_9MARC</name>
<accession>A0ABD1ZIP0</accession>
<dbReference type="AlphaFoldDB" id="A0ABD1ZIP0"/>
<gene>
    <name evidence="1" type="ORF">R1flu_019444</name>
</gene>